<evidence type="ECO:0000256" key="1">
    <source>
        <dbReference type="ARBA" id="ARBA00004123"/>
    </source>
</evidence>
<dbReference type="PANTHER" id="PTHR13375:SF3">
    <property type="entry name" value="THO COMPLEX SUBUNIT 5 HOMOLOG"/>
    <property type="match status" value="1"/>
</dbReference>
<evidence type="ECO:0000313" key="5">
    <source>
        <dbReference type="EMBL" id="KAK3354971.1"/>
    </source>
</evidence>
<protein>
    <submittedName>
        <fullName evidence="5">Fms-interacting protein-domain-containing protein</fullName>
    </submittedName>
</protein>
<evidence type="ECO:0000256" key="4">
    <source>
        <dbReference type="SAM" id="Coils"/>
    </source>
</evidence>
<accession>A0AAE0JNS9</accession>
<evidence type="ECO:0000256" key="3">
    <source>
        <dbReference type="ARBA" id="ARBA00023242"/>
    </source>
</evidence>
<comment type="similarity">
    <text evidence="2">Belongs to the THOC5 family.</text>
</comment>
<sequence length="214" mass="24440">MAADGPITDPLLVTVLDTSRAAREQAVVLIDRIQEALDAAGNGPLPLEAQAEISKQQKLLNTNIAQLRGLHRSAHFKARETKGQTAEARHEVDVLHLQLQNLYYEQRHLEGEIAACESFEHTYQKLPLIPVEEFLALHPEHADDDENDLMVARINHERTEREALEQQRVELQKRKQKLIADNKKRRDDLANLDKDLEKFIDAAKPIQKLFEKVV</sequence>
<dbReference type="GO" id="GO:0006406">
    <property type="term" value="P:mRNA export from nucleus"/>
    <property type="evidence" value="ECO:0007669"/>
    <property type="project" value="TreeGrafter"/>
</dbReference>
<organism evidence="5 6">
    <name type="scientific">Neurospora tetraspora</name>
    <dbReference type="NCBI Taxonomy" id="94610"/>
    <lineage>
        <taxon>Eukaryota</taxon>
        <taxon>Fungi</taxon>
        <taxon>Dikarya</taxon>
        <taxon>Ascomycota</taxon>
        <taxon>Pezizomycotina</taxon>
        <taxon>Sordariomycetes</taxon>
        <taxon>Sordariomycetidae</taxon>
        <taxon>Sordariales</taxon>
        <taxon>Sordariaceae</taxon>
        <taxon>Neurospora</taxon>
    </lineage>
</organism>
<dbReference type="RefSeq" id="XP_062686349.1">
    <property type="nucleotide sequence ID" value="XM_062823277.1"/>
</dbReference>
<dbReference type="Proteomes" id="UP001278500">
    <property type="component" value="Unassembled WGS sequence"/>
</dbReference>
<proteinExistence type="inferred from homology"/>
<dbReference type="GeneID" id="87860431"/>
<reference evidence="5" key="1">
    <citation type="journal article" date="2023" name="Mol. Phylogenet. Evol.">
        <title>Genome-scale phylogeny and comparative genomics of the fungal order Sordariales.</title>
        <authorList>
            <person name="Hensen N."/>
            <person name="Bonometti L."/>
            <person name="Westerberg I."/>
            <person name="Brannstrom I.O."/>
            <person name="Guillou S."/>
            <person name="Cros-Aarteil S."/>
            <person name="Calhoun S."/>
            <person name="Haridas S."/>
            <person name="Kuo A."/>
            <person name="Mondo S."/>
            <person name="Pangilinan J."/>
            <person name="Riley R."/>
            <person name="LaButti K."/>
            <person name="Andreopoulos B."/>
            <person name="Lipzen A."/>
            <person name="Chen C."/>
            <person name="Yan M."/>
            <person name="Daum C."/>
            <person name="Ng V."/>
            <person name="Clum A."/>
            <person name="Steindorff A."/>
            <person name="Ohm R.A."/>
            <person name="Martin F."/>
            <person name="Silar P."/>
            <person name="Natvig D.O."/>
            <person name="Lalanne C."/>
            <person name="Gautier V."/>
            <person name="Ament-Velasquez S.L."/>
            <person name="Kruys A."/>
            <person name="Hutchinson M.I."/>
            <person name="Powell A.J."/>
            <person name="Barry K."/>
            <person name="Miller A.N."/>
            <person name="Grigoriev I.V."/>
            <person name="Debuchy R."/>
            <person name="Gladieux P."/>
            <person name="Hiltunen Thoren M."/>
            <person name="Johannesson H."/>
        </authorList>
    </citation>
    <scope>NUCLEOTIDE SEQUENCE</scope>
    <source>
        <strain evidence="5">CBS 560.94</strain>
    </source>
</reference>
<dbReference type="InterPro" id="IPR019163">
    <property type="entry name" value="THO_Thoc5"/>
</dbReference>
<name>A0AAE0JNS9_9PEZI</name>
<gene>
    <name evidence="5" type="ORF">B0H65DRAFT_30966</name>
</gene>
<reference evidence="5" key="2">
    <citation type="submission" date="2023-06" db="EMBL/GenBank/DDBJ databases">
        <authorList>
            <consortium name="Lawrence Berkeley National Laboratory"/>
            <person name="Haridas S."/>
            <person name="Hensen N."/>
            <person name="Bonometti L."/>
            <person name="Westerberg I."/>
            <person name="Brannstrom I.O."/>
            <person name="Guillou S."/>
            <person name="Cros-Aarteil S."/>
            <person name="Calhoun S."/>
            <person name="Kuo A."/>
            <person name="Mondo S."/>
            <person name="Pangilinan J."/>
            <person name="Riley R."/>
            <person name="Labutti K."/>
            <person name="Andreopoulos B."/>
            <person name="Lipzen A."/>
            <person name="Chen C."/>
            <person name="Yanf M."/>
            <person name="Daum C."/>
            <person name="Ng V."/>
            <person name="Clum A."/>
            <person name="Steindorff A."/>
            <person name="Ohm R."/>
            <person name="Martin F."/>
            <person name="Silar P."/>
            <person name="Natvig D."/>
            <person name="Lalanne C."/>
            <person name="Gautier V."/>
            <person name="Ament-Velasquez S.L."/>
            <person name="Kruys A."/>
            <person name="Hutchinson M.I."/>
            <person name="Powell A.J."/>
            <person name="Barry K."/>
            <person name="Miller A.N."/>
            <person name="Grigoriev I.V."/>
            <person name="Debuchy R."/>
            <person name="Gladieux P."/>
            <person name="Thoren M.H."/>
            <person name="Johannesson H."/>
        </authorList>
    </citation>
    <scope>NUCLEOTIDE SEQUENCE</scope>
    <source>
        <strain evidence="5">CBS 560.94</strain>
    </source>
</reference>
<dbReference type="AlphaFoldDB" id="A0AAE0JNS9"/>
<comment type="caution">
    <text evidence="5">The sequence shown here is derived from an EMBL/GenBank/DDBJ whole genome shotgun (WGS) entry which is preliminary data.</text>
</comment>
<comment type="subcellular location">
    <subcellularLocation>
        <location evidence="1">Nucleus</location>
    </subcellularLocation>
</comment>
<dbReference type="GO" id="GO:0003729">
    <property type="term" value="F:mRNA binding"/>
    <property type="evidence" value="ECO:0007669"/>
    <property type="project" value="TreeGrafter"/>
</dbReference>
<dbReference type="PANTHER" id="PTHR13375">
    <property type="entry name" value="FMS INTERACTING PROTEIN"/>
    <property type="match status" value="1"/>
</dbReference>
<dbReference type="GO" id="GO:0000445">
    <property type="term" value="C:THO complex part of transcription export complex"/>
    <property type="evidence" value="ECO:0007669"/>
    <property type="project" value="TreeGrafter"/>
</dbReference>
<keyword evidence="4" id="KW-0175">Coiled coil</keyword>
<evidence type="ECO:0000313" key="6">
    <source>
        <dbReference type="Proteomes" id="UP001278500"/>
    </source>
</evidence>
<dbReference type="EMBL" id="JAUEPP010000001">
    <property type="protein sequence ID" value="KAK3354971.1"/>
    <property type="molecule type" value="Genomic_DNA"/>
</dbReference>
<keyword evidence="3" id="KW-0539">Nucleus</keyword>
<dbReference type="Pfam" id="PF09766">
    <property type="entry name" value="FmiP_Thoc5"/>
    <property type="match status" value="1"/>
</dbReference>
<evidence type="ECO:0000256" key="2">
    <source>
        <dbReference type="ARBA" id="ARBA00008044"/>
    </source>
</evidence>
<keyword evidence="6" id="KW-1185">Reference proteome</keyword>
<feature type="coiled-coil region" evidence="4">
    <location>
        <begin position="154"/>
        <end position="181"/>
    </location>
</feature>